<proteinExistence type="predicted"/>
<dbReference type="EMBL" id="JBHUOL010000021">
    <property type="protein sequence ID" value="MFD2909781.1"/>
    <property type="molecule type" value="Genomic_DNA"/>
</dbReference>
<dbReference type="Proteomes" id="UP001597549">
    <property type="component" value="Unassembled WGS sequence"/>
</dbReference>
<accession>A0ABW5ZBS6</accession>
<sequence>MDKSKIAILSTVNNFLLYEKSSSLYPFKIQSYVFDGRNGMFGIYSILYMMKIFKNKEIDWLVLMDEDALFIDSDLIYPIIDKMKKDNYIIAGVRDGGSLPERSGSPYAMNPFFSIINFKELKKIWNKKEMLKNHYINEDEFNDDLSTLKYPFNKMSMSEPYYCFYFWLKRKNQKMLYLEVDLPFDDDKITNVVYDLNKKAILYHTWFSREYGDIRGRHTNRIDRVFNVFENTNDSVTPNKIYKDSLFPLKNWFRRLKKNLLKRVMKTGFFSYKSNVV</sequence>
<reference evidence="2" key="1">
    <citation type="journal article" date="2019" name="Int. J. Syst. Evol. Microbiol.">
        <title>The Global Catalogue of Microorganisms (GCM) 10K type strain sequencing project: providing services to taxonomists for standard genome sequencing and annotation.</title>
        <authorList>
            <consortium name="The Broad Institute Genomics Platform"/>
            <consortium name="The Broad Institute Genome Sequencing Center for Infectious Disease"/>
            <person name="Wu L."/>
            <person name="Ma J."/>
        </authorList>
    </citation>
    <scope>NUCLEOTIDE SEQUENCE [LARGE SCALE GENOMIC DNA]</scope>
    <source>
        <strain evidence="2">KCTC 52644</strain>
    </source>
</reference>
<dbReference type="RefSeq" id="WP_379808622.1">
    <property type="nucleotide sequence ID" value="NZ_JBHUOL010000021.1"/>
</dbReference>
<evidence type="ECO:0000313" key="2">
    <source>
        <dbReference type="Proteomes" id="UP001597549"/>
    </source>
</evidence>
<keyword evidence="2" id="KW-1185">Reference proteome</keyword>
<comment type="caution">
    <text evidence="1">The sequence shown here is derived from an EMBL/GenBank/DDBJ whole genome shotgun (WGS) entry which is preliminary data.</text>
</comment>
<gene>
    <name evidence="1" type="ORF">ACFSX9_13670</name>
</gene>
<protein>
    <submittedName>
        <fullName evidence="1">Uncharacterized protein</fullName>
    </submittedName>
</protein>
<name>A0ABW5ZBS6_9FLAO</name>
<evidence type="ECO:0000313" key="1">
    <source>
        <dbReference type="EMBL" id="MFD2909781.1"/>
    </source>
</evidence>
<organism evidence="1 2">
    <name type="scientific">Flavobacterium ardleyense</name>
    <dbReference type="NCBI Taxonomy" id="2038737"/>
    <lineage>
        <taxon>Bacteria</taxon>
        <taxon>Pseudomonadati</taxon>
        <taxon>Bacteroidota</taxon>
        <taxon>Flavobacteriia</taxon>
        <taxon>Flavobacteriales</taxon>
        <taxon>Flavobacteriaceae</taxon>
        <taxon>Flavobacterium</taxon>
    </lineage>
</organism>